<organism evidence="11 12">
    <name type="scientific">Futiania mangrovi</name>
    <dbReference type="NCBI Taxonomy" id="2959716"/>
    <lineage>
        <taxon>Bacteria</taxon>
        <taxon>Pseudomonadati</taxon>
        <taxon>Pseudomonadota</taxon>
        <taxon>Alphaproteobacteria</taxon>
        <taxon>Futianiales</taxon>
        <taxon>Futianiaceae</taxon>
        <taxon>Futiania</taxon>
    </lineage>
</organism>
<keyword evidence="6" id="KW-0547">Nucleotide-binding</keyword>
<name>A0A9J6PEV2_9PROT</name>
<keyword evidence="9" id="KW-1133">Transmembrane helix</keyword>
<dbReference type="PANTHER" id="PTHR41523:SF8">
    <property type="entry name" value="ETHYLENE RESPONSE SENSOR PROTEIN"/>
    <property type="match status" value="1"/>
</dbReference>
<dbReference type="RefSeq" id="WP_269332323.1">
    <property type="nucleotide sequence ID" value="NZ_JAMZFT010000002.1"/>
</dbReference>
<protein>
    <recommendedName>
        <fullName evidence="3">histidine kinase</fullName>
        <ecNumber evidence="3">2.7.13.3</ecNumber>
    </recommendedName>
</protein>
<keyword evidence="9" id="KW-0472">Membrane</keyword>
<dbReference type="EMBL" id="JAMZFT010000002">
    <property type="protein sequence ID" value="MCP1336360.1"/>
    <property type="molecule type" value="Genomic_DNA"/>
</dbReference>
<evidence type="ECO:0000256" key="9">
    <source>
        <dbReference type="SAM" id="Phobius"/>
    </source>
</evidence>
<comment type="caution">
    <text evidence="11">The sequence shown here is derived from an EMBL/GenBank/DDBJ whole genome shotgun (WGS) entry which is preliminary data.</text>
</comment>
<evidence type="ECO:0000313" key="11">
    <source>
        <dbReference type="EMBL" id="MCP1336360.1"/>
    </source>
</evidence>
<dbReference type="AlphaFoldDB" id="A0A9J6PEV2"/>
<dbReference type="Gene3D" id="3.30.450.20">
    <property type="entry name" value="PAS domain"/>
    <property type="match status" value="1"/>
</dbReference>
<evidence type="ECO:0000259" key="10">
    <source>
        <dbReference type="PROSITE" id="PS50885"/>
    </source>
</evidence>
<dbReference type="InterPro" id="IPR003660">
    <property type="entry name" value="HAMP_dom"/>
</dbReference>
<dbReference type="PANTHER" id="PTHR41523">
    <property type="entry name" value="TWO-COMPONENT SYSTEM SENSOR PROTEIN"/>
    <property type="match status" value="1"/>
</dbReference>
<dbReference type="EC" id="2.7.13.3" evidence="3"/>
<evidence type="ECO:0000256" key="3">
    <source>
        <dbReference type="ARBA" id="ARBA00012438"/>
    </source>
</evidence>
<dbReference type="InterPro" id="IPR011495">
    <property type="entry name" value="Sig_transdc_His_kin_sub2_dim/P"/>
</dbReference>
<keyword evidence="5" id="KW-0808">Transferase</keyword>
<keyword evidence="9" id="KW-0812">Transmembrane</keyword>
<proteinExistence type="predicted"/>
<evidence type="ECO:0000256" key="5">
    <source>
        <dbReference type="ARBA" id="ARBA00022679"/>
    </source>
</evidence>
<evidence type="ECO:0000313" key="12">
    <source>
        <dbReference type="Proteomes" id="UP001055804"/>
    </source>
</evidence>
<evidence type="ECO:0000256" key="7">
    <source>
        <dbReference type="ARBA" id="ARBA00022777"/>
    </source>
</evidence>
<evidence type="ECO:0000256" key="1">
    <source>
        <dbReference type="ARBA" id="ARBA00000085"/>
    </source>
</evidence>
<comment type="catalytic activity">
    <reaction evidence="1">
        <text>ATP + protein L-histidine = ADP + protein N-phospho-L-histidine.</text>
        <dbReference type="EC" id="2.7.13.3"/>
    </reaction>
</comment>
<keyword evidence="12" id="KW-1185">Reference proteome</keyword>
<dbReference type="InterPro" id="IPR036890">
    <property type="entry name" value="HATPase_C_sf"/>
</dbReference>
<evidence type="ECO:0000256" key="8">
    <source>
        <dbReference type="ARBA" id="ARBA00022840"/>
    </source>
</evidence>
<gene>
    <name evidence="11" type="ORF">NJQ99_08085</name>
</gene>
<dbReference type="GO" id="GO:0016020">
    <property type="term" value="C:membrane"/>
    <property type="evidence" value="ECO:0007669"/>
    <property type="project" value="UniProtKB-SubCell"/>
</dbReference>
<dbReference type="PROSITE" id="PS50885">
    <property type="entry name" value="HAMP"/>
    <property type="match status" value="1"/>
</dbReference>
<reference evidence="11" key="1">
    <citation type="submission" date="2022-06" db="EMBL/GenBank/DDBJ databases">
        <title>Isolation and Genomics of Futiania mangrovii gen. nov., sp. nov., a Rare and Metabolically-versatile member in the Class Alphaproteobacteria.</title>
        <authorList>
            <person name="Liu L."/>
            <person name="Huang W.-C."/>
            <person name="Pan J."/>
            <person name="Li J."/>
            <person name="Huang Y."/>
            <person name="Du H."/>
            <person name="Liu Y."/>
            <person name="Li M."/>
        </authorList>
    </citation>
    <scope>NUCLEOTIDE SEQUENCE</scope>
    <source>
        <strain evidence="11">FT118</strain>
    </source>
</reference>
<dbReference type="GO" id="GO:0005524">
    <property type="term" value="F:ATP binding"/>
    <property type="evidence" value="ECO:0007669"/>
    <property type="project" value="UniProtKB-KW"/>
</dbReference>
<keyword evidence="4" id="KW-0597">Phosphoprotein</keyword>
<keyword evidence="8" id="KW-0067">ATP-binding</keyword>
<keyword evidence="7 11" id="KW-0418">Kinase</keyword>
<dbReference type="Pfam" id="PF07568">
    <property type="entry name" value="HisKA_2"/>
    <property type="match status" value="1"/>
</dbReference>
<evidence type="ECO:0000256" key="2">
    <source>
        <dbReference type="ARBA" id="ARBA00004370"/>
    </source>
</evidence>
<dbReference type="Gene3D" id="3.30.565.10">
    <property type="entry name" value="Histidine kinase-like ATPase, C-terminal domain"/>
    <property type="match status" value="1"/>
</dbReference>
<dbReference type="SUPFAM" id="SSF55874">
    <property type="entry name" value="ATPase domain of HSP90 chaperone/DNA topoisomerase II/histidine kinase"/>
    <property type="match status" value="1"/>
</dbReference>
<sequence>MGRGVLASIRVRVVVLLALSMFPAAVLSVAQSVSNLHLAAETAKREILQEALLSATGARDFFSQTQVLLAALAAQNLAALPDAACAGRLAQTPHRDRYAALAAIGPAGDVRCHYPETSLPVALAGGPELQTVRSERRFVLSSRLAGAEEDDGIVLAIHPVIDEAQEFAGAASAAIRAEFLRLLLRRPESGDPVVTAIVDRAGRVIAGDGDVGRELSWLADVVEEQNPFARGARVVDEMRTGEAGYLYGIAPLFERDLFLLIRATNPVARVGFNMRFAATLAMPFLMWTIALAVAWYAIDRFVVRWVVYLQRITRAYSKGKLALRTGPMDEAPQEFRLLGGTMNAMAEALDEREEHLRAALDEQKALLREVYHRVKNNLQIVASLVNLQIRHVDSEEARDALSTMQGRLNALALVHRSLYEAEGLHRLDLARVLPDLVAHFHRTHAPDGANVRVETDIDPVMIDPDRAVPVSLFVAEALTNAFAYNWQNGESGVLRVTLKRAPDGEITLTVANTRSGETRSDVPLPGLGRRLMEGFARQVGGRNSAEVTPQEWRAILTFRLPDTTAEAPAEAPAP</sequence>
<dbReference type="GO" id="GO:0004673">
    <property type="term" value="F:protein histidine kinase activity"/>
    <property type="evidence" value="ECO:0007669"/>
    <property type="project" value="UniProtKB-EC"/>
</dbReference>
<evidence type="ECO:0000256" key="4">
    <source>
        <dbReference type="ARBA" id="ARBA00022553"/>
    </source>
</evidence>
<dbReference type="Proteomes" id="UP001055804">
    <property type="component" value="Unassembled WGS sequence"/>
</dbReference>
<dbReference type="GO" id="GO:0007165">
    <property type="term" value="P:signal transduction"/>
    <property type="evidence" value="ECO:0007669"/>
    <property type="project" value="InterPro"/>
</dbReference>
<evidence type="ECO:0000256" key="6">
    <source>
        <dbReference type="ARBA" id="ARBA00022741"/>
    </source>
</evidence>
<feature type="transmembrane region" description="Helical" evidence="9">
    <location>
        <begin position="276"/>
        <end position="298"/>
    </location>
</feature>
<feature type="domain" description="HAMP" evidence="10">
    <location>
        <begin position="300"/>
        <end position="354"/>
    </location>
</feature>
<comment type="subcellular location">
    <subcellularLocation>
        <location evidence="2">Membrane</location>
    </subcellularLocation>
</comment>
<accession>A0A9J6PEV2</accession>